<evidence type="ECO:0000313" key="2">
    <source>
        <dbReference type="Proteomes" id="UP000472839"/>
    </source>
</evidence>
<sequence>MISKSKKYFTIFGILAATVDKKMQSLNCMIDAILHSSLPRITKILLAKELKPINLDSTNKI</sequence>
<dbReference type="EMBL" id="WFKK01000003">
    <property type="protein sequence ID" value="KAB7890852.1"/>
    <property type="molecule type" value="Genomic_DNA"/>
</dbReference>
<dbReference type="RefSeq" id="WP_152240730.1">
    <property type="nucleotide sequence ID" value="NZ_WFKI01000005.1"/>
</dbReference>
<reference evidence="1 2" key="1">
    <citation type="submission" date="2019-10" db="EMBL/GenBank/DDBJ databases">
        <title>Poseidonibacter ostreae sp. nov., isolated from the gut of the Ostrea denselamellosa.</title>
        <authorList>
            <person name="Choi A."/>
        </authorList>
    </citation>
    <scope>NUCLEOTIDE SEQUENCE [LARGE SCALE GENOMIC DNA]</scope>
    <source>
        <strain evidence="1 2">SJOD-M-33</strain>
    </source>
</reference>
<comment type="caution">
    <text evidence="1">The sequence shown here is derived from an EMBL/GenBank/DDBJ whole genome shotgun (WGS) entry which is preliminary data.</text>
</comment>
<dbReference type="Proteomes" id="UP000472839">
    <property type="component" value="Unassembled WGS sequence"/>
</dbReference>
<name>A0A6L4WXA4_9BACT</name>
<dbReference type="AlphaFoldDB" id="A0A6L4WXA4"/>
<accession>A0A6L4WXA4</accession>
<gene>
    <name evidence="1" type="ORF">GBG19_02225</name>
</gene>
<protein>
    <submittedName>
        <fullName evidence="1">Uncharacterized protein</fullName>
    </submittedName>
</protein>
<organism evidence="1 2">
    <name type="scientific">Poseidonibacter ostreae</name>
    <dbReference type="NCBI Taxonomy" id="2654171"/>
    <lineage>
        <taxon>Bacteria</taxon>
        <taxon>Pseudomonadati</taxon>
        <taxon>Campylobacterota</taxon>
        <taxon>Epsilonproteobacteria</taxon>
        <taxon>Campylobacterales</taxon>
        <taxon>Arcobacteraceae</taxon>
        <taxon>Poseidonibacter</taxon>
    </lineage>
</organism>
<evidence type="ECO:0000313" key="1">
    <source>
        <dbReference type="EMBL" id="KAB7890852.1"/>
    </source>
</evidence>
<proteinExistence type="predicted"/>